<evidence type="ECO:0000259" key="6">
    <source>
        <dbReference type="Pfam" id="PF02826"/>
    </source>
</evidence>
<dbReference type="SUPFAM" id="SSF51735">
    <property type="entry name" value="NAD(P)-binding Rossmann-fold domains"/>
    <property type="match status" value="1"/>
</dbReference>
<comment type="similarity">
    <text evidence="1 4">Belongs to the D-isomer specific 2-hydroxyacid dehydrogenase family.</text>
</comment>
<evidence type="ECO:0000313" key="8">
    <source>
        <dbReference type="Proteomes" id="UP000507962"/>
    </source>
</evidence>
<organism evidence="7 8">
    <name type="scientific">Desulfoluna butyratoxydans</name>
    <dbReference type="NCBI Taxonomy" id="231438"/>
    <lineage>
        <taxon>Bacteria</taxon>
        <taxon>Pseudomonadati</taxon>
        <taxon>Thermodesulfobacteriota</taxon>
        <taxon>Desulfobacteria</taxon>
        <taxon>Desulfobacterales</taxon>
        <taxon>Desulfolunaceae</taxon>
        <taxon>Desulfoluna</taxon>
    </lineage>
</organism>
<keyword evidence="8" id="KW-1185">Reference proteome</keyword>
<evidence type="ECO:0000256" key="2">
    <source>
        <dbReference type="ARBA" id="ARBA00023002"/>
    </source>
</evidence>
<dbReference type="Proteomes" id="UP000507962">
    <property type="component" value="Unassembled WGS sequence"/>
</dbReference>
<dbReference type="Pfam" id="PF00389">
    <property type="entry name" value="2-Hacid_dh"/>
    <property type="match status" value="1"/>
</dbReference>
<sequence>MTENGGKPVILITTSTFGIHDPAPLKRLKRAGFKAVLNPFGRRLTEGEVAGLIRESAPVALIAGVEPLTAKVLTNAPGLKVIARCGVGLDSVNMEAAARLGIVVFTTPDGPADSVAELTLGAMLCLLRGLHRSDAGIRSGTWVRPMGGLLAGKTVGIIGFGRVGCRVAGFLSPFGCRVQVCDARPLTSLPFGCSQVGLAELLTASDIVTLHLPFSPESRYLMNNERLQAMKKGAFLINTSRGGLVDEEALFRALDSGHLAGAALDTFEEEPYAGPLVGMETVLLTAHIGSYAREGRVRMEARAVDGVLECLGGS</sequence>
<dbReference type="Gene3D" id="3.40.50.720">
    <property type="entry name" value="NAD(P)-binding Rossmann-like Domain"/>
    <property type="match status" value="2"/>
</dbReference>
<dbReference type="PANTHER" id="PTHR10996">
    <property type="entry name" value="2-HYDROXYACID DEHYDROGENASE-RELATED"/>
    <property type="match status" value="1"/>
</dbReference>
<proteinExistence type="inferred from homology"/>
<dbReference type="PANTHER" id="PTHR10996:SF283">
    <property type="entry name" value="GLYOXYLATE_HYDROXYPYRUVATE REDUCTASE B"/>
    <property type="match status" value="1"/>
</dbReference>
<dbReference type="SUPFAM" id="SSF52283">
    <property type="entry name" value="Formate/glycerate dehydrogenase catalytic domain-like"/>
    <property type="match status" value="1"/>
</dbReference>
<dbReference type="GO" id="GO:0006564">
    <property type="term" value="P:L-serine biosynthetic process"/>
    <property type="evidence" value="ECO:0007669"/>
    <property type="project" value="UniProtKB-ARBA"/>
</dbReference>
<dbReference type="InterPro" id="IPR029752">
    <property type="entry name" value="D-isomer_DH_CS1"/>
</dbReference>
<evidence type="ECO:0000313" key="7">
    <source>
        <dbReference type="EMBL" id="VFQ45335.1"/>
    </source>
</evidence>
<evidence type="ECO:0000256" key="4">
    <source>
        <dbReference type="RuleBase" id="RU003719"/>
    </source>
</evidence>
<keyword evidence="3" id="KW-0520">NAD</keyword>
<dbReference type="Pfam" id="PF02826">
    <property type="entry name" value="2-Hacid_dh_C"/>
    <property type="match status" value="1"/>
</dbReference>
<dbReference type="InterPro" id="IPR036291">
    <property type="entry name" value="NAD(P)-bd_dom_sf"/>
</dbReference>
<feature type="domain" description="D-isomer specific 2-hydroxyacid dehydrogenase NAD-binding" evidence="6">
    <location>
        <begin position="121"/>
        <end position="289"/>
    </location>
</feature>
<reference evidence="7 8" key="1">
    <citation type="submission" date="2019-03" db="EMBL/GenBank/DDBJ databases">
        <authorList>
            <person name="Nijsse B."/>
        </authorList>
    </citation>
    <scope>NUCLEOTIDE SEQUENCE [LARGE SCALE GENOMIC DNA]</scope>
    <source>
        <strain evidence="7">Desulfoluna butyratoxydans MSL71</strain>
    </source>
</reference>
<dbReference type="PROSITE" id="PS00065">
    <property type="entry name" value="D_2_HYDROXYACID_DH_1"/>
    <property type="match status" value="1"/>
</dbReference>
<evidence type="ECO:0000256" key="3">
    <source>
        <dbReference type="ARBA" id="ARBA00023027"/>
    </source>
</evidence>
<dbReference type="GO" id="GO:0047545">
    <property type="term" value="F:(S)-2-hydroxyglutarate dehydrogenase activity"/>
    <property type="evidence" value="ECO:0007669"/>
    <property type="project" value="UniProtKB-ARBA"/>
</dbReference>
<dbReference type="InterPro" id="IPR006139">
    <property type="entry name" value="D-isomer_2_OHA_DH_cat_dom"/>
</dbReference>
<dbReference type="InterPro" id="IPR050223">
    <property type="entry name" value="D-isomer_2-hydroxyacid_DH"/>
</dbReference>
<dbReference type="AlphaFoldDB" id="A0A4U8YMQ4"/>
<dbReference type="InterPro" id="IPR029753">
    <property type="entry name" value="D-isomer_DH_CS"/>
</dbReference>
<evidence type="ECO:0000256" key="1">
    <source>
        <dbReference type="ARBA" id="ARBA00005854"/>
    </source>
</evidence>
<dbReference type="PROSITE" id="PS00670">
    <property type="entry name" value="D_2_HYDROXYACID_DH_2"/>
    <property type="match status" value="1"/>
</dbReference>
<feature type="domain" description="D-isomer specific 2-hydroxyacid dehydrogenase catalytic" evidence="5">
    <location>
        <begin position="48"/>
        <end position="313"/>
    </location>
</feature>
<dbReference type="EMBL" id="CAADHO010000005">
    <property type="protein sequence ID" value="VFQ45335.1"/>
    <property type="molecule type" value="Genomic_DNA"/>
</dbReference>
<dbReference type="PROSITE" id="PS00671">
    <property type="entry name" value="D_2_HYDROXYACID_DH_3"/>
    <property type="match status" value="1"/>
</dbReference>
<dbReference type="FunFam" id="3.40.50.720:FF:000041">
    <property type="entry name" value="D-3-phosphoglycerate dehydrogenase"/>
    <property type="match status" value="1"/>
</dbReference>
<dbReference type="GO" id="GO:0004617">
    <property type="term" value="F:phosphoglycerate dehydrogenase activity"/>
    <property type="evidence" value="ECO:0007669"/>
    <property type="project" value="UniProtKB-ARBA"/>
</dbReference>
<keyword evidence="2 4" id="KW-0560">Oxidoreductase</keyword>
<dbReference type="GO" id="GO:0051287">
    <property type="term" value="F:NAD binding"/>
    <property type="evidence" value="ECO:0007669"/>
    <property type="project" value="InterPro"/>
</dbReference>
<name>A0A4U8YMQ4_9BACT</name>
<protein>
    <submittedName>
        <fullName evidence="7">D-isomer specific 2-hydroxyacid dehydrogenase catalytic domain</fullName>
    </submittedName>
</protein>
<dbReference type="CDD" id="cd12172">
    <property type="entry name" value="PGDH_like_2"/>
    <property type="match status" value="1"/>
</dbReference>
<gene>
    <name evidence="7" type="ORF">MSL71_29920</name>
</gene>
<dbReference type="GO" id="GO:0016618">
    <property type="term" value="F:hydroxypyruvate reductase [NAD(P)H] activity"/>
    <property type="evidence" value="ECO:0007669"/>
    <property type="project" value="TreeGrafter"/>
</dbReference>
<evidence type="ECO:0000259" key="5">
    <source>
        <dbReference type="Pfam" id="PF00389"/>
    </source>
</evidence>
<dbReference type="GO" id="GO:0005829">
    <property type="term" value="C:cytosol"/>
    <property type="evidence" value="ECO:0007669"/>
    <property type="project" value="TreeGrafter"/>
</dbReference>
<dbReference type="RefSeq" id="WP_180141773.1">
    <property type="nucleotide sequence ID" value="NZ_CAADHO010000005.1"/>
</dbReference>
<dbReference type="InterPro" id="IPR006140">
    <property type="entry name" value="D-isomer_DH_NAD-bd"/>
</dbReference>
<dbReference type="GO" id="GO:0030267">
    <property type="term" value="F:glyoxylate reductase (NADPH) activity"/>
    <property type="evidence" value="ECO:0007669"/>
    <property type="project" value="TreeGrafter"/>
</dbReference>
<accession>A0A4U8YMQ4</accession>